<dbReference type="RefSeq" id="WP_092790282.1">
    <property type="nucleotide sequence ID" value="NZ_FNXF01000002.1"/>
</dbReference>
<sequence length="446" mass="50022">MLKQLAKHWQLSWSYPAQAIILDDHHHLSYQQWHAMLPAAVQYAGSQPGDTVLLYQPDSLCFSLWFVALAMLGKHIVLAPDNQPHTTHMVLQHCDWQVPAQLQPVSVAQANIPLQLLLSKECRISFFTSGSSGQPKLISKRLCQLLLEVQTLEQQFGNQLDANTLFAATVSQQHIYGLLFRLLWPLCNNRPLYRQQLSFFEQWQALLQQNKVVLVASPAHLARFDDIAKISPLQQQVSRIFSSGGPLPAPVPVLYQQAVGQAPTEVFGSTETGGIAFRQRNRPDVPWQAFTGVTLATDAQQALQVMSPHLENNAFFQTQDQVQLITNQQFHLLGRLDRIVKLAEKRLALPELEQFCCSSELVTEAAAVMLATPKAQLALVAVLSATGTIILRDNGKLAVNNLLKQHLLQRFEPVLLPKRFRYLTALPYNQQGKLPQSLLEALFTDD</sequence>
<evidence type="ECO:0000259" key="1">
    <source>
        <dbReference type="Pfam" id="PF00501"/>
    </source>
</evidence>
<reference evidence="3" key="1">
    <citation type="submission" date="2016-10" db="EMBL/GenBank/DDBJ databases">
        <authorList>
            <person name="Varghese N."/>
            <person name="Submissions S."/>
        </authorList>
    </citation>
    <scope>NUCLEOTIDE SEQUENCE [LARGE SCALE GENOMIC DNA]</scope>
    <source>
        <strain evidence="3">DSM 17616</strain>
    </source>
</reference>
<name>A0A1H6JYL6_9GAMM</name>
<dbReference type="Gene3D" id="3.40.50.12780">
    <property type="entry name" value="N-terminal domain of ligase-like"/>
    <property type="match status" value="1"/>
</dbReference>
<dbReference type="InterPro" id="IPR042099">
    <property type="entry name" value="ANL_N_sf"/>
</dbReference>
<evidence type="ECO:0000313" key="2">
    <source>
        <dbReference type="EMBL" id="SEH66079.1"/>
    </source>
</evidence>
<feature type="domain" description="AMP-dependent synthetase/ligase" evidence="1">
    <location>
        <begin position="126"/>
        <end position="282"/>
    </location>
</feature>
<dbReference type="PANTHER" id="PTHR44394">
    <property type="entry name" value="BETA-ALANINE-ACTIVATING ENZYME"/>
    <property type="match status" value="1"/>
</dbReference>
<keyword evidence="3" id="KW-1185">Reference proteome</keyword>
<dbReference type="Gene3D" id="3.30.300.30">
    <property type="match status" value="1"/>
</dbReference>
<accession>A0A1H6JYL6</accession>
<dbReference type="OrthoDB" id="9787658at2"/>
<proteinExistence type="predicted"/>
<dbReference type="GO" id="GO:0016874">
    <property type="term" value="F:ligase activity"/>
    <property type="evidence" value="ECO:0007669"/>
    <property type="project" value="UniProtKB-KW"/>
</dbReference>
<gene>
    <name evidence="2" type="ORF">SAMN05660691_00710</name>
</gene>
<organism evidence="2 3">
    <name type="scientific">Rheinheimera pacifica</name>
    <dbReference type="NCBI Taxonomy" id="173990"/>
    <lineage>
        <taxon>Bacteria</taxon>
        <taxon>Pseudomonadati</taxon>
        <taxon>Pseudomonadota</taxon>
        <taxon>Gammaproteobacteria</taxon>
        <taxon>Chromatiales</taxon>
        <taxon>Chromatiaceae</taxon>
        <taxon>Rheinheimera</taxon>
    </lineage>
</organism>
<dbReference type="AlphaFoldDB" id="A0A1H6JYL6"/>
<evidence type="ECO:0000313" key="3">
    <source>
        <dbReference type="Proteomes" id="UP000199371"/>
    </source>
</evidence>
<protein>
    <submittedName>
        <fullName evidence="2">Acyl-coenzyme A synthetase/AMP-(Fatty) acid ligase</fullName>
    </submittedName>
</protein>
<dbReference type="Pfam" id="PF00501">
    <property type="entry name" value="AMP-binding"/>
    <property type="match status" value="1"/>
</dbReference>
<dbReference type="InterPro" id="IPR000873">
    <property type="entry name" value="AMP-dep_synth/lig_dom"/>
</dbReference>
<dbReference type="SUPFAM" id="SSF56801">
    <property type="entry name" value="Acetyl-CoA synthetase-like"/>
    <property type="match status" value="1"/>
</dbReference>
<dbReference type="STRING" id="173990.SAMN05660691_00710"/>
<dbReference type="GO" id="GO:0043041">
    <property type="term" value="P:amino acid activation for nonribosomal peptide biosynthetic process"/>
    <property type="evidence" value="ECO:0007669"/>
    <property type="project" value="TreeGrafter"/>
</dbReference>
<dbReference type="InterPro" id="IPR045851">
    <property type="entry name" value="AMP-bd_C_sf"/>
</dbReference>
<keyword evidence="2" id="KW-0436">Ligase</keyword>
<dbReference type="PANTHER" id="PTHR44394:SF1">
    <property type="entry name" value="BETA-ALANINE-ACTIVATING ENZYME"/>
    <property type="match status" value="1"/>
</dbReference>
<dbReference type="EMBL" id="FNXF01000002">
    <property type="protein sequence ID" value="SEH66079.1"/>
    <property type="molecule type" value="Genomic_DNA"/>
</dbReference>
<dbReference type="InterPro" id="IPR052091">
    <property type="entry name" value="Beta-ala_Activ/Resist"/>
</dbReference>
<dbReference type="Proteomes" id="UP000199371">
    <property type="component" value="Unassembled WGS sequence"/>
</dbReference>